<keyword evidence="4" id="KW-1185">Reference proteome</keyword>
<evidence type="ECO:0000256" key="2">
    <source>
        <dbReference type="SAM" id="SignalP"/>
    </source>
</evidence>
<feature type="region of interest" description="Disordered" evidence="1">
    <location>
        <begin position="213"/>
        <end position="239"/>
    </location>
</feature>
<evidence type="ECO:0000256" key="1">
    <source>
        <dbReference type="SAM" id="MobiDB-lite"/>
    </source>
</evidence>
<accession>A0A2Z6R9V3</accession>
<organism evidence="3 4">
    <name type="scientific">Rhizophagus clarus</name>
    <dbReference type="NCBI Taxonomy" id="94130"/>
    <lineage>
        <taxon>Eukaryota</taxon>
        <taxon>Fungi</taxon>
        <taxon>Fungi incertae sedis</taxon>
        <taxon>Mucoromycota</taxon>
        <taxon>Glomeromycotina</taxon>
        <taxon>Glomeromycetes</taxon>
        <taxon>Glomerales</taxon>
        <taxon>Glomeraceae</taxon>
        <taxon>Rhizophagus</taxon>
    </lineage>
</organism>
<dbReference type="Proteomes" id="UP000247702">
    <property type="component" value="Unassembled WGS sequence"/>
</dbReference>
<reference evidence="3 4" key="1">
    <citation type="submission" date="2017-11" db="EMBL/GenBank/DDBJ databases">
        <title>The genome of Rhizophagus clarus HR1 reveals common genetic basis of auxotrophy among arbuscular mycorrhizal fungi.</title>
        <authorList>
            <person name="Kobayashi Y."/>
        </authorList>
    </citation>
    <scope>NUCLEOTIDE SEQUENCE [LARGE SCALE GENOMIC DNA]</scope>
    <source>
        <strain evidence="3 4">HR1</strain>
    </source>
</reference>
<sequence length="538" mass="61234">MEVFVAVFALAWWDARSTGNQAIAPSMPKKFIVASKERDNEQENARLMVENAEFKAKYDEAKDEITKLRAELKSRIEELEKARIDTVAENTRRDVENVRRDAENAELKSRVAKLEEDSRHPRKDSSPEKSADIPDSIVANEVISVNSKSSEEKMMDSFLDEVNKKIVSDGIRQRKRVEKLAKVESISPEKGKQVSVDKKTLRKKEQREKFIQEVSRNDSIPSVSSQREPDSSTNCSNIIDEPGSNSLDVCLEQTVRSCDPLAVEMGTPTFSLLYEKLCDAVILADRAVQEAIIRYCQFGKALIQRRSEIASEKQVDPESNAVSRILNEEVRAQLPADTSDALLWKRIEQAKKLWKLFDAIGMDKIYRIHSFSVSSISKMTYKDIQYIIDNMSVDYSIKIESSTCAQPKETLLSDEKNSELSHPDLSSGSDKKNSELSHTNTSKSKVNISPASQPPIPRTNPTYDRTYFRNKILDQYPNLYKECSCENFDYYGITDETSCRDYICPLCKLGHDDKEIKGEYKAGSYFIKCEQREIEITA</sequence>
<dbReference type="EMBL" id="BEXD01002623">
    <property type="protein sequence ID" value="GBB98903.1"/>
    <property type="molecule type" value="Genomic_DNA"/>
</dbReference>
<name>A0A2Z6R9V3_9GLOM</name>
<feature type="compositionally biased region" description="Polar residues" evidence="1">
    <location>
        <begin position="217"/>
        <end position="239"/>
    </location>
</feature>
<evidence type="ECO:0000313" key="3">
    <source>
        <dbReference type="EMBL" id="GBB98903.1"/>
    </source>
</evidence>
<feature type="chain" id="PRO_5016350802" evidence="2">
    <location>
        <begin position="18"/>
        <end position="538"/>
    </location>
</feature>
<keyword evidence="2" id="KW-0732">Signal</keyword>
<feature type="signal peptide" evidence="2">
    <location>
        <begin position="1"/>
        <end position="17"/>
    </location>
</feature>
<proteinExistence type="predicted"/>
<evidence type="ECO:0000313" key="4">
    <source>
        <dbReference type="Proteomes" id="UP000247702"/>
    </source>
</evidence>
<feature type="region of interest" description="Disordered" evidence="1">
    <location>
        <begin position="109"/>
        <end position="137"/>
    </location>
</feature>
<feature type="region of interest" description="Disordered" evidence="1">
    <location>
        <begin position="412"/>
        <end position="463"/>
    </location>
</feature>
<dbReference type="AlphaFoldDB" id="A0A2Z6R9V3"/>
<feature type="compositionally biased region" description="Basic and acidic residues" evidence="1">
    <location>
        <begin position="109"/>
        <end position="132"/>
    </location>
</feature>
<gene>
    <name evidence="3" type="ORF">RclHR1_33590002</name>
</gene>
<feature type="compositionally biased region" description="Polar residues" evidence="1">
    <location>
        <begin position="436"/>
        <end position="451"/>
    </location>
</feature>
<comment type="caution">
    <text evidence="3">The sequence shown here is derived from an EMBL/GenBank/DDBJ whole genome shotgun (WGS) entry which is preliminary data.</text>
</comment>
<protein>
    <submittedName>
        <fullName evidence="3">Uncharacterized protein</fullName>
    </submittedName>
</protein>
<feature type="compositionally biased region" description="Basic and acidic residues" evidence="1">
    <location>
        <begin position="412"/>
        <end position="422"/>
    </location>
</feature>